<keyword evidence="1" id="KW-1133">Transmembrane helix</keyword>
<keyword evidence="3" id="KW-1185">Reference proteome</keyword>
<feature type="transmembrane region" description="Helical" evidence="1">
    <location>
        <begin position="86"/>
        <end position="105"/>
    </location>
</feature>
<accession>A0AAN9SAC2</accession>
<evidence type="ECO:0000313" key="3">
    <source>
        <dbReference type="Proteomes" id="UP001386955"/>
    </source>
</evidence>
<name>A0AAN9SAC2_PSOTE</name>
<protein>
    <submittedName>
        <fullName evidence="2">Uncharacterized protein</fullName>
    </submittedName>
</protein>
<sequence length="113" mass="12371">MVIGCARVEFVQFYLAEYILCLCLVGVRSLGYKNNIFPMSESVTFDKTKVSGIFHSSISFSHPSLFTSRLGVCHIELRRSNLSGNYTLLLSSAAIATQAVSFALVDASNVLVK</sequence>
<proteinExistence type="predicted"/>
<keyword evidence="1" id="KW-0812">Transmembrane</keyword>
<dbReference type="Proteomes" id="UP001386955">
    <property type="component" value="Unassembled WGS sequence"/>
</dbReference>
<organism evidence="2 3">
    <name type="scientific">Psophocarpus tetragonolobus</name>
    <name type="common">Winged bean</name>
    <name type="synonym">Dolichos tetragonolobus</name>
    <dbReference type="NCBI Taxonomy" id="3891"/>
    <lineage>
        <taxon>Eukaryota</taxon>
        <taxon>Viridiplantae</taxon>
        <taxon>Streptophyta</taxon>
        <taxon>Embryophyta</taxon>
        <taxon>Tracheophyta</taxon>
        <taxon>Spermatophyta</taxon>
        <taxon>Magnoliopsida</taxon>
        <taxon>eudicotyledons</taxon>
        <taxon>Gunneridae</taxon>
        <taxon>Pentapetalae</taxon>
        <taxon>rosids</taxon>
        <taxon>fabids</taxon>
        <taxon>Fabales</taxon>
        <taxon>Fabaceae</taxon>
        <taxon>Papilionoideae</taxon>
        <taxon>50 kb inversion clade</taxon>
        <taxon>NPAAA clade</taxon>
        <taxon>indigoferoid/millettioid clade</taxon>
        <taxon>Phaseoleae</taxon>
        <taxon>Psophocarpus</taxon>
    </lineage>
</organism>
<feature type="transmembrane region" description="Helical" evidence="1">
    <location>
        <begin position="12"/>
        <end position="31"/>
    </location>
</feature>
<dbReference type="EMBL" id="JAYMYS010000005">
    <property type="protein sequence ID" value="KAK7391505.1"/>
    <property type="molecule type" value="Genomic_DNA"/>
</dbReference>
<evidence type="ECO:0000256" key="1">
    <source>
        <dbReference type="SAM" id="Phobius"/>
    </source>
</evidence>
<gene>
    <name evidence="2" type="ORF">VNO78_19921</name>
</gene>
<evidence type="ECO:0000313" key="2">
    <source>
        <dbReference type="EMBL" id="KAK7391505.1"/>
    </source>
</evidence>
<keyword evidence="1" id="KW-0472">Membrane</keyword>
<comment type="caution">
    <text evidence="2">The sequence shown here is derived from an EMBL/GenBank/DDBJ whole genome shotgun (WGS) entry which is preliminary data.</text>
</comment>
<reference evidence="2 3" key="1">
    <citation type="submission" date="2024-01" db="EMBL/GenBank/DDBJ databases">
        <title>The genomes of 5 underutilized Papilionoideae crops provide insights into root nodulation and disease resistanc.</title>
        <authorList>
            <person name="Jiang F."/>
        </authorList>
    </citation>
    <scope>NUCLEOTIDE SEQUENCE [LARGE SCALE GENOMIC DNA]</scope>
    <source>
        <strain evidence="2">DUOXIRENSHENG_FW03</strain>
        <tissue evidence="2">Leaves</tissue>
    </source>
</reference>
<dbReference type="AlphaFoldDB" id="A0AAN9SAC2"/>